<dbReference type="SUPFAM" id="SSF52313">
    <property type="entry name" value="Ribosomal protein S2"/>
    <property type="match status" value="1"/>
</dbReference>
<reference evidence="8 9" key="1">
    <citation type="submission" date="2019-02" db="EMBL/GenBank/DDBJ databases">
        <title>Deep-cultivation of Planctomycetes and their phenomic and genomic characterization uncovers novel biology.</title>
        <authorList>
            <person name="Wiegand S."/>
            <person name="Jogler M."/>
            <person name="Boedeker C."/>
            <person name="Pinto D."/>
            <person name="Vollmers J."/>
            <person name="Rivas-Marin E."/>
            <person name="Kohn T."/>
            <person name="Peeters S.H."/>
            <person name="Heuer A."/>
            <person name="Rast P."/>
            <person name="Oberbeckmann S."/>
            <person name="Bunk B."/>
            <person name="Jeske O."/>
            <person name="Meyerdierks A."/>
            <person name="Storesund J.E."/>
            <person name="Kallscheuer N."/>
            <person name="Luecker S."/>
            <person name="Lage O.M."/>
            <person name="Pohl T."/>
            <person name="Merkel B.J."/>
            <person name="Hornburger P."/>
            <person name="Mueller R.-W."/>
            <person name="Bruemmer F."/>
            <person name="Labrenz M."/>
            <person name="Spormann A.M."/>
            <person name="Op den Camp H."/>
            <person name="Overmann J."/>
            <person name="Amann R."/>
            <person name="Jetten M.S.M."/>
            <person name="Mascher T."/>
            <person name="Medema M.H."/>
            <person name="Devos D.P."/>
            <person name="Kaster A.-K."/>
            <person name="Ovreas L."/>
            <person name="Rohde M."/>
            <person name="Galperin M.Y."/>
            <person name="Jogler C."/>
        </authorList>
    </citation>
    <scope>NUCLEOTIDE SEQUENCE [LARGE SCALE GENOMIC DNA]</scope>
    <source>
        <strain evidence="8 9">Pan265</strain>
    </source>
</reference>
<dbReference type="PANTHER" id="PTHR12534:SF0">
    <property type="entry name" value="SMALL RIBOSOMAL SUBUNIT PROTEIN US2M"/>
    <property type="match status" value="1"/>
</dbReference>
<gene>
    <name evidence="5 8" type="primary">rpsB</name>
    <name evidence="8" type="ORF">Pan265_00740</name>
</gene>
<dbReference type="PANTHER" id="PTHR12534">
    <property type="entry name" value="30S RIBOSOMAL PROTEIN S2 PROKARYOTIC AND ORGANELLAR"/>
    <property type="match status" value="1"/>
</dbReference>
<dbReference type="AlphaFoldDB" id="A0A518BTE9"/>
<protein>
    <recommendedName>
        <fullName evidence="4 5">Small ribosomal subunit protein uS2</fullName>
    </recommendedName>
</protein>
<dbReference type="HAMAP" id="MF_00291_B">
    <property type="entry name" value="Ribosomal_uS2_B"/>
    <property type="match status" value="1"/>
</dbReference>
<evidence type="ECO:0000256" key="6">
    <source>
        <dbReference type="RuleBase" id="RU003631"/>
    </source>
</evidence>
<evidence type="ECO:0000256" key="1">
    <source>
        <dbReference type="ARBA" id="ARBA00006242"/>
    </source>
</evidence>
<dbReference type="GO" id="GO:0003735">
    <property type="term" value="F:structural constituent of ribosome"/>
    <property type="evidence" value="ECO:0007669"/>
    <property type="project" value="InterPro"/>
</dbReference>
<evidence type="ECO:0000313" key="8">
    <source>
        <dbReference type="EMBL" id="QDU70251.1"/>
    </source>
</evidence>
<dbReference type="CDD" id="cd01425">
    <property type="entry name" value="RPS2"/>
    <property type="match status" value="1"/>
</dbReference>
<feature type="compositionally biased region" description="Low complexity" evidence="7">
    <location>
        <begin position="256"/>
        <end position="278"/>
    </location>
</feature>
<name>A0A518BTE9_9BACT</name>
<dbReference type="NCBIfam" id="TIGR01011">
    <property type="entry name" value="rpsB_bact"/>
    <property type="match status" value="1"/>
</dbReference>
<dbReference type="GO" id="GO:0006412">
    <property type="term" value="P:translation"/>
    <property type="evidence" value="ECO:0007669"/>
    <property type="project" value="UniProtKB-UniRule"/>
</dbReference>
<dbReference type="InterPro" id="IPR005706">
    <property type="entry name" value="Ribosomal_uS2_bac/mit/plastid"/>
</dbReference>
<dbReference type="Gene3D" id="1.10.287.610">
    <property type="entry name" value="Helix hairpin bin"/>
    <property type="match status" value="1"/>
</dbReference>
<evidence type="ECO:0000256" key="7">
    <source>
        <dbReference type="SAM" id="MobiDB-lite"/>
    </source>
</evidence>
<dbReference type="PRINTS" id="PR00395">
    <property type="entry name" value="RIBOSOMALS2"/>
</dbReference>
<evidence type="ECO:0000256" key="3">
    <source>
        <dbReference type="ARBA" id="ARBA00023274"/>
    </source>
</evidence>
<keyword evidence="2 5" id="KW-0689">Ribosomal protein</keyword>
<dbReference type="Gene3D" id="3.40.50.10490">
    <property type="entry name" value="Glucose-6-phosphate isomerase like protein, domain 1"/>
    <property type="match status" value="1"/>
</dbReference>
<dbReference type="InterPro" id="IPR001865">
    <property type="entry name" value="Ribosomal_uS2"/>
</dbReference>
<evidence type="ECO:0000256" key="2">
    <source>
        <dbReference type="ARBA" id="ARBA00022980"/>
    </source>
</evidence>
<dbReference type="KEGG" id="mcad:Pan265_00740"/>
<keyword evidence="3 5" id="KW-0687">Ribonucleoprotein</keyword>
<proteinExistence type="inferred from homology"/>
<dbReference type="Pfam" id="PF00318">
    <property type="entry name" value="Ribosomal_S2"/>
    <property type="match status" value="1"/>
</dbReference>
<keyword evidence="9" id="KW-1185">Reference proteome</keyword>
<accession>A0A518BTE9</accession>
<dbReference type="PROSITE" id="PS00963">
    <property type="entry name" value="RIBOSOMAL_S2_2"/>
    <property type="match status" value="1"/>
</dbReference>
<sequence>MASLVKDLVEAGIHFGSRSTHWNPKMAPYIFGKRQKMHIIDVKETIKGLLLARKFLTQTVADGKDVLFVATKRQARAIVEKYVTEVGMHYVTERWLGGTLTNFRTIRERLKRLEELERLEESGDIDKYSKKMESQLRREKTKILRNLEGIRNMTKLPGAMVVVDVNAELNAVKEARKLGIPTVCLIDTDADPEFADIPIPGNDDAMRAIEVVVSNLTKAIAEGKHNRAAATQKDPEAAEGSSEQPRRRSKRAQFSADQEAPAAAADDAAAEPAVAEPATQDAGPATP</sequence>
<feature type="region of interest" description="Disordered" evidence="7">
    <location>
        <begin position="223"/>
        <end position="287"/>
    </location>
</feature>
<dbReference type="GO" id="GO:0022627">
    <property type="term" value="C:cytosolic small ribosomal subunit"/>
    <property type="evidence" value="ECO:0007669"/>
    <property type="project" value="TreeGrafter"/>
</dbReference>
<evidence type="ECO:0000256" key="4">
    <source>
        <dbReference type="ARBA" id="ARBA00035256"/>
    </source>
</evidence>
<dbReference type="InterPro" id="IPR018130">
    <property type="entry name" value="Ribosomal_uS2_CS"/>
</dbReference>
<dbReference type="OrthoDB" id="9808036at2"/>
<dbReference type="RefSeq" id="WP_145444280.1">
    <property type="nucleotide sequence ID" value="NZ_CP036280.1"/>
</dbReference>
<evidence type="ECO:0000256" key="5">
    <source>
        <dbReference type="HAMAP-Rule" id="MF_00291"/>
    </source>
</evidence>
<evidence type="ECO:0000313" key="9">
    <source>
        <dbReference type="Proteomes" id="UP000320386"/>
    </source>
</evidence>
<organism evidence="8 9">
    <name type="scientific">Mucisphaera calidilacus</name>
    <dbReference type="NCBI Taxonomy" id="2527982"/>
    <lineage>
        <taxon>Bacteria</taxon>
        <taxon>Pseudomonadati</taxon>
        <taxon>Planctomycetota</taxon>
        <taxon>Phycisphaerae</taxon>
        <taxon>Phycisphaerales</taxon>
        <taxon>Phycisphaeraceae</taxon>
        <taxon>Mucisphaera</taxon>
    </lineage>
</organism>
<comment type="similarity">
    <text evidence="1 5 6">Belongs to the universal ribosomal protein uS2 family.</text>
</comment>
<dbReference type="InterPro" id="IPR023591">
    <property type="entry name" value="Ribosomal_uS2_flav_dom_sf"/>
</dbReference>
<dbReference type="Proteomes" id="UP000320386">
    <property type="component" value="Chromosome"/>
</dbReference>
<dbReference type="EMBL" id="CP036280">
    <property type="protein sequence ID" value="QDU70251.1"/>
    <property type="molecule type" value="Genomic_DNA"/>
</dbReference>